<keyword evidence="2" id="KW-0547">Nucleotide-binding</keyword>
<dbReference type="InterPro" id="IPR029052">
    <property type="entry name" value="Metallo-depent_PP-like"/>
</dbReference>
<feature type="region of interest" description="Disordered" evidence="3">
    <location>
        <begin position="1"/>
        <end position="36"/>
    </location>
</feature>
<dbReference type="OrthoDB" id="9803907at2"/>
<dbReference type="GO" id="GO:0046872">
    <property type="term" value="F:metal ion binding"/>
    <property type="evidence" value="ECO:0007669"/>
    <property type="project" value="InterPro"/>
</dbReference>
<evidence type="ECO:0000259" key="4">
    <source>
        <dbReference type="PROSITE" id="PS50975"/>
    </source>
</evidence>
<dbReference type="Pfam" id="PF02786">
    <property type="entry name" value="CPSase_L_D2"/>
    <property type="match status" value="1"/>
</dbReference>
<dbReference type="SUPFAM" id="SSF56300">
    <property type="entry name" value="Metallo-dependent phosphatases"/>
    <property type="match status" value="1"/>
</dbReference>
<dbReference type="InterPro" id="IPR013815">
    <property type="entry name" value="ATP_grasp_subdomain_1"/>
</dbReference>
<feature type="region of interest" description="Disordered" evidence="3">
    <location>
        <begin position="792"/>
        <end position="811"/>
    </location>
</feature>
<dbReference type="Pfam" id="PF13549">
    <property type="entry name" value="ATP-grasp_5"/>
    <property type="match status" value="1"/>
</dbReference>
<feature type="region of interest" description="Disordered" evidence="3">
    <location>
        <begin position="651"/>
        <end position="688"/>
    </location>
</feature>
<dbReference type="Gene3D" id="3.60.21.10">
    <property type="match status" value="1"/>
</dbReference>
<organism evidence="5 6">
    <name type="scientific">Paracoccus chinensis</name>
    <dbReference type="NCBI Taxonomy" id="525640"/>
    <lineage>
        <taxon>Bacteria</taxon>
        <taxon>Pseudomonadati</taxon>
        <taxon>Pseudomonadota</taxon>
        <taxon>Alphaproteobacteria</taxon>
        <taxon>Rhodobacterales</taxon>
        <taxon>Paracoccaceae</taxon>
        <taxon>Paracoccus</taxon>
    </lineage>
</organism>
<reference evidence="6" key="1">
    <citation type="submission" date="2016-10" db="EMBL/GenBank/DDBJ databases">
        <authorList>
            <person name="Varghese N."/>
            <person name="Submissions S."/>
        </authorList>
    </citation>
    <scope>NUCLEOTIDE SEQUENCE [LARGE SCALE GENOMIC DNA]</scope>
    <source>
        <strain evidence="6">CGMCC 1.7655</strain>
    </source>
</reference>
<dbReference type="Gene3D" id="3.30.1490.20">
    <property type="entry name" value="ATP-grasp fold, A domain"/>
    <property type="match status" value="2"/>
</dbReference>
<feature type="domain" description="ATP-grasp" evidence="4">
    <location>
        <begin position="931"/>
        <end position="1187"/>
    </location>
</feature>
<keyword evidence="5" id="KW-0436">Ligase</keyword>
<dbReference type="InterPro" id="IPR005479">
    <property type="entry name" value="CPAse_ATP-bd"/>
</dbReference>
<dbReference type="SUPFAM" id="SSF56059">
    <property type="entry name" value="Glutathione synthetase ATP-binding domain-like"/>
    <property type="match status" value="2"/>
</dbReference>
<dbReference type="SMART" id="SM00854">
    <property type="entry name" value="PGA_cap"/>
    <property type="match status" value="1"/>
</dbReference>
<evidence type="ECO:0000256" key="2">
    <source>
        <dbReference type="PROSITE-ProRule" id="PRU00409"/>
    </source>
</evidence>
<sequence>MDDIRPTPVPGHPGAAPGGGSLKPVRSRMLGAGNTHSRKPVIRMEIRLDDGYPETLAPEWLHKVMAAVPVLPAKVFDFPNWRLAREAQAPLPLATVVDLMALLLQRSMGWPVSFMVGAQVTPSQRPEHPGEKRVVAVFETRQKSAGLLAGRLAVDLLGKLRNAGDDEIRAIVEEGFRTFQRRTSSTTPHRFALWVASRAMLRGIPWTALPGQAFVRLGRGRQAELLRGLDTSLTPCIAAGFAKRKEIASGLLRLAGLPIAKQRYARSLERALAGAHEIGYPVVVKPRDGNGGQGVSVNLKTDEEVARAFHLATAISPAVVIESLIRGPTFRLTVIGGRLFGVVERHPPRVQGDGESTIAQLIAAENENPERQPTYIASMKPIVLDENMVEMLAEQGLTPESVPEAGRWVLLRNVPNPPYGDKTDVTDITHPTVRAMAERVAAVMGIHVLAIDFVTTDISRPYEETGGAICEVNTFPDLSVHLNIREGTPRDAADAVLDLIYPPGKRWGFPLIAVLREEADPDVESAIRAEWEGRGYKVGIASAIAGGGAPTAVTTQADFEERLRALDLDPEADLGIVVLSPRQLGDWGLGHEAVDLAVVPAGEAASTAARRARRALERVTGGRTLALDDPDLARRTFETLELGRKLRSAKALSRPAEVPRSPAEAPAAPPETGAAAAKAALMPHSDRDVRRARSGRLRAGEPRVLGAGNVHARRPVIELPLIEGPEIVVTAATAQALAEILPPLSGRVPDFGGWRRVTTAAGPVPVAAVVEVLAVAMQRYVGWPVRFCSWQPDEDRDDTAPGAADPAGQPQGNPALAVFEIATPATGLATVKMALALASALLDNEGSDELQEKFLQFMHELRQETAQERPHVDGLEIAREAARRGIGWSVVEGSKLLRLGSGRFAQMVGGSETSRCLSLGIKLSAGKRVTSGILDAAGLPVPRQRLARTEEEALAAARAIGFPLVVKPASSHKGRAVSVGITDEAGVLLAFGRTQAISPEAIVESFIPGKEYRILVVGGCFAAATNRRPAQVRGNGSSTVRTLVERENARPERDRRLAGRATALVPIALDDEVDELLAEQGLTLDAVPENGRVVLLRRQSNHAMGGDTVDATDAAHPEIRAMAERAATLLGIDVCGVDFITTDITRPPRETGGAICEVNTRPGLKLHYGVSEGKPRNVAGNVLDMLFPEGAPHRCPVVVLAGRGEENAPLIRAAEKAAVQAGRVLGVLGAGQDGDLAPTTRRLKNMTAISWDNELDAVLVCASAADVAEQGLGLERIDLAILPGAMDDPVLAAARKALARLSGNRVLQPDDLAARKRVLTALRLSPPAKAQPAKAEPRPVPAVPARAEKRPEPAPAAAPDAGSAVPLPSEVLRPRAANATVLLVGDIGFGEPFLHLPRAAGLMRLLDEHGYGHSTARLGRLLSSADLVIGNLEAPLSSRPDSALRGRKKNLGWSDPERTVEALRQAGVHAVSVANNHALDCGVAGLGETLARLDAAGIASFGAGPDLAAADKPLIRRFVVGGQERSLVVFGGFEHRDRYESRYRWYARPGAPGVSPQSAERIGARIAFLRDHLPAPLFVAYPHWGEDYTEVSDAQRDEAARLVEAGVDLVVGHGSHAAQSVEMVDGRPVVFGLGNFVWNAPGRYGRFGVPPYSLAAALVFQGKRSGGGTALRLYPLMTDNTVTNFQSRPVTKDEFKEVVAILTGGLEAPARERSDKAGPCLEIRLEDRAAAPPATMSAGLRQAGPAPSAGNPMLAGPR</sequence>
<name>A0A1G9L5M4_9RHOB</name>
<feature type="domain" description="ATP-grasp" evidence="4">
    <location>
        <begin position="249"/>
        <end position="501"/>
    </location>
</feature>
<evidence type="ECO:0000313" key="5">
    <source>
        <dbReference type="EMBL" id="SDL57289.1"/>
    </source>
</evidence>
<dbReference type="Proteomes" id="UP000199555">
    <property type="component" value="Unassembled WGS sequence"/>
</dbReference>
<dbReference type="PROSITE" id="PS50975">
    <property type="entry name" value="ATP_GRASP"/>
    <property type="match status" value="2"/>
</dbReference>
<dbReference type="Gene3D" id="3.30.470.20">
    <property type="entry name" value="ATP-grasp fold, B domain"/>
    <property type="match status" value="2"/>
</dbReference>
<gene>
    <name evidence="5" type="ORF">SAMN04487971_11376</name>
</gene>
<evidence type="ECO:0000256" key="1">
    <source>
        <dbReference type="ARBA" id="ARBA00005662"/>
    </source>
</evidence>
<dbReference type="PANTHER" id="PTHR33393:SF11">
    <property type="entry name" value="POLYGLUTAMINE SYNTHESIS ACCESSORY PROTEIN RV0574C-RELATED"/>
    <property type="match status" value="1"/>
</dbReference>
<dbReference type="EMBL" id="FNGE01000013">
    <property type="protein sequence ID" value="SDL57289.1"/>
    <property type="molecule type" value="Genomic_DNA"/>
</dbReference>
<dbReference type="Pfam" id="PF09587">
    <property type="entry name" value="PGA_cap"/>
    <property type="match status" value="1"/>
</dbReference>
<dbReference type="InterPro" id="IPR011761">
    <property type="entry name" value="ATP-grasp"/>
</dbReference>
<evidence type="ECO:0000256" key="3">
    <source>
        <dbReference type="SAM" id="MobiDB-lite"/>
    </source>
</evidence>
<dbReference type="GO" id="GO:0005524">
    <property type="term" value="F:ATP binding"/>
    <property type="evidence" value="ECO:0007669"/>
    <property type="project" value="UniProtKB-UniRule"/>
</dbReference>
<dbReference type="InterPro" id="IPR052169">
    <property type="entry name" value="CW_Biosynth-Accessory"/>
</dbReference>
<feature type="region of interest" description="Disordered" evidence="3">
    <location>
        <begin position="1325"/>
        <end position="1363"/>
    </location>
</feature>
<dbReference type="RefSeq" id="WP_090756824.1">
    <property type="nucleotide sequence ID" value="NZ_FNGE01000013.1"/>
</dbReference>
<evidence type="ECO:0000313" key="6">
    <source>
        <dbReference type="Proteomes" id="UP000199555"/>
    </source>
</evidence>
<comment type="similarity">
    <text evidence="1">Belongs to the CapA family.</text>
</comment>
<feature type="region of interest" description="Disordered" evidence="3">
    <location>
        <begin position="1732"/>
        <end position="1758"/>
    </location>
</feature>
<dbReference type="PANTHER" id="PTHR33393">
    <property type="entry name" value="POLYGLUTAMINE SYNTHESIS ACCESSORY PROTEIN RV0574C-RELATED"/>
    <property type="match status" value="1"/>
</dbReference>
<keyword evidence="2" id="KW-0067">ATP-binding</keyword>
<feature type="compositionally biased region" description="Low complexity" evidence="3">
    <location>
        <begin position="800"/>
        <end position="811"/>
    </location>
</feature>
<dbReference type="STRING" id="525640.SAMN04487971_11376"/>
<dbReference type="GO" id="GO:0016874">
    <property type="term" value="F:ligase activity"/>
    <property type="evidence" value="ECO:0007669"/>
    <property type="project" value="UniProtKB-KW"/>
</dbReference>
<keyword evidence="6" id="KW-1185">Reference proteome</keyword>
<dbReference type="CDD" id="cd07381">
    <property type="entry name" value="MPP_CapA"/>
    <property type="match status" value="1"/>
</dbReference>
<accession>A0A1G9L5M4</accession>
<feature type="compositionally biased region" description="Low complexity" evidence="3">
    <location>
        <begin position="655"/>
        <end position="683"/>
    </location>
</feature>
<protein>
    <submittedName>
        <fullName evidence="5">D-alanine-D-alanine ligase</fullName>
    </submittedName>
</protein>
<proteinExistence type="inferred from homology"/>
<dbReference type="InterPro" id="IPR019079">
    <property type="entry name" value="Capsule_synth_CapA"/>
</dbReference>